<keyword evidence="2" id="KW-1185">Reference proteome</keyword>
<comment type="caution">
    <text evidence="1">The sequence shown here is derived from an EMBL/GenBank/DDBJ whole genome shotgun (WGS) entry which is preliminary data.</text>
</comment>
<proteinExistence type="predicted"/>
<gene>
    <name evidence="1" type="ORF">PVK06_031468</name>
</gene>
<dbReference type="EMBL" id="JARKNE010000009">
    <property type="protein sequence ID" value="KAK5803819.1"/>
    <property type="molecule type" value="Genomic_DNA"/>
</dbReference>
<protein>
    <submittedName>
        <fullName evidence="1">Uncharacterized protein</fullName>
    </submittedName>
</protein>
<sequence length="75" mass="8735">MEISLFEKPGFDKSIMKELIPRKVRFRDKDGESNDGMKVDSPSAHPNLLERYARWPCEQNLQHVESFSTFANDGY</sequence>
<organism evidence="1 2">
    <name type="scientific">Gossypium arboreum</name>
    <name type="common">Tree cotton</name>
    <name type="synonym">Gossypium nanking</name>
    <dbReference type="NCBI Taxonomy" id="29729"/>
    <lineage>
        <taxon>Eukaryota</taxon>
        <taxon>Viridiplantae</taxon>
        <taxon>Streptophyta</taxon>
        <taxon>Embryophyta</taxon>
        <taxon>Tracheophyta</taxon>
        <taxon>Spermatophyta</taxon>
        <taxon>Magnoliopsida</taxon>
        <taxon>eudicotyledons</taxon>
        <taxon>Gunneridae</taxon>
        <taxon>Pentapetalae</taxon>
        <taxon>rosids</taxon>
        <taxon>malvids</taxon>
        <taxon>Malvales</taxon>
        <taxon>Malvaceae</taxon>
        <taxon>Malvoideae</taxon>
        <taxon>Gossypium</taxon>
    </lineage>
</organism>
<reference evidence="1 2" key="1">
    <citation type="submission" date="2023-03" db="EMBL/GenBank/DDBJ databases">
        <title>WGS of Gossypium arboreum.</title>
        <authorList>
            <person name="Yu D."/>
        </authorList>
    </citation>
    <scope>NUCLEOTIDE SEQUENCE [LARGE SCALE GENOMIC DNA]</scope>
    <source>
        <tissue evidence="1">Leaf</tissue>
    </source>
</reference>
<name>A0ABR0NR40_GOSAR</name>
<evidence type="ECO:0000313" key="2">
    <source>
        <dbReference type="Proteomes" id="UP001358586"/>
    </source>
</evidence>
<evidence type="ECO:0000313" key="1">
    <source>
        <dbReference type="EMBL" id="KAK5803819.1"/>
    </source>
</evidence>
<dbReference type="Proteomes" id="UP001358586">
    <property type="component" value="Chromosome 9"/>
</dbReference>
<accession>A0ABR0NR40</accession>